<reference evidence="3 4" key="1">
    <citation type="journal article" date="2003" name="Nature">
        <title>The genome of a motile marine Synechococcus.</title>
        <authorList>
            <person name="Palenik B."/>
            <person name="Brahamsha B."/>
            <person name="Larimer F."/>
            <person name="Land M."/>
            <person name="Hauser L."/>
            <person name="Chain P."/>
            <person name="Lamerdin J."/>
            <person name="Regala W."/>
            <person name="Allen E.A."/>
            <person name="McCarren J."/>
            <person name="Paulsen I."/>
            <person name="Dufresne A."/>
            <person name="Partensky F."/>
            <person name="Webb E."/>
            <person name="Waterbury J."/>
        </authorList>
    </citation>
    <scope>NUCLEOTIDE SEQUENCE [LARGE SCALE GENOMIC DNA]</scope>
    <source>
        <strain evidence="3 4">WH8102</strain>
    </source>
</reference>
<name>Q7U9B4_PARMW</name>
<dbReference type="Proteomes" id="UP000001422">
    <property type="component" value="Chromosome"/>
</dbReference>
<dbReference type="EMBL" id="BX569689">
    <property type="protein sequence ID" value="CAE06859.1"/>
    <property type="molecule type" value="Genomic_DNA"/>
</dbReference>
<protein>
    <recommendedName>
        <fullName evidence="2">DUF883 domain-containing protein</fullName>
    </recommendedName>
</protein>
<dbReference type="InterPro" id="IPR043605">
    <property type="entry name" value="DUF883_C"/>
</dbReference>
<proteinExistence type="predicted"/>
<gene>
    <name evidence="3" type="ordered locus">SYNW0344</name>
</gene>
<keyword evidence="1" id="KW-0472">Membrane</keyword>
<organism evidence="3 4">
    <name type="scientific">Parasynechococcus marenigrum (strain WH8102)</name>
    <dbReference type="NCBI Taxonomy" id="84588"/>
    <lineage>
        <taxon>Bacteria</taxon>
        <taxon>Bacillati</taxon>
        <taxon>Cyanobacteriota</taxon>
        <taxon>Cyanophyceae</taxon>
        <taxon>Synechococcales</taxon>
        <taxon>Prochlorococcaceae</taxon>
        <taxon>Parasynechococcus</taxon>
        <taxon>Parasynechococcus marenigrum</taxon>
    </lineage>
</organism>
<dbReference type="InterPro" id="IPR036629">
    <property type="entry name" value="YjbJ_sf"/>
</dbReference>
<dbReference type="Gene3D" id="1.10.1470.10">
    <property type="entry name" value="YjbJ"/>
    <property type="match status" value="1"/>
</dbReference>
<keyword evidence="1" id="KW-0812">Transmembrane</keyword>
<dbReference type="KEGG" id="syw:SYNW0344"/>
<evidence type="ECO:0000256" key="1">
    <source>
        <dbReference type="SAM" id="Phobius"/>
    </source>
</evidence>
<accession>Q7U9B4</accession>
<keyword evidence="4" id="KW-1185">Reference proteome</keyword>
<evidence type="ECO:0000259" key="2">
    <source>
        <dbReference type="Pfam" id="PF19029"/>
    </source>
</evidence>
<dbReference type="eggNOG" id="ENOG5033GIX">
    <property type="taxonomic scope" value="Bacteria"/>
</dbReference>
<dbReference type="AlphaFoldDB" id="Q7U9B4"/>
<sequence length="137" mass="15243">MDAQPNGSSDHHFRERFDSLLPSIRRRWPDLAQHTLEATRGSMDEVVRLIEQNTGLTPQGVREQLEELMHSAGEGGRHLADSLDPLEQQLEQLLDELNTTLRPRIEQPVRQRPLLAVGVALGVGVLIGSLLSGGRRS</sequence>
<keyword evidence="1" id="KW-1133">Transmembrane helix</keyword>
<feature type="transmembrane region" description="Helical" evidence="1">
    <location>
        <begin position="114"/>
        <end position="134"/>
    </location>
</feature>
<evidence type="ECO:0000313" key="4">
    <source>
        <dbReference type="Proteomes" id="UP000001422"/>
    </source>
</evidence>
<dbReference type="STRING" id="84588.SYNW0344"/>
<dbReference type="HOGENOM" id="CLU_144159_0_0_3"/>
<dbReference type="RefSeq" id="WP_011127218.1">
    <property type="nucleotide sequence ID" value="NC_005070.1"/>
</dbReference>
<feature type="domain" description="DUF883" evidence="2">
    <location>
        <begin position="109"/>
        <end position="135"/>
    </location>
</feature>
<dbReference type="Pfam" id="PF19029">
    <property type="entry name" value="DUF883_C"/>
    <property type="match status" value="1"/>
</dbReference>
<evidence type="ECO:0000313" key="3">
    <source>
        <dbReference type="EMBL" id="CAE06859.1"/>
    </source>
</evidence>